<dbReference type="OrthoDB" id="339503at2759"/>
<evidence type="ECO:0000313" key="1">
    <source>
        <dbReference type="EMBL" id="OII77105.1"/>
    </source>
</evidence>
<dbReference type="EMBL" id="LRBS01000045">
    <property type="protein sequence ID" value="OII77105.1"/>
    <property type="molecule type" value="Genomic_DNA"/>
</dbReference>
<keyword evidence="2" id="KW-1185">Reference proteome</keyword>
<accession>A0A1J4MS80</accession>
<protein>
    <submittedName>
        <fullName evidence="1">Uncharacterized protein</fullName>
    </submittedName>
</protein>
<dbReference type="RefSeq" id="XP_067068951.1">
    <property type="nucleotide sequence ID" value="XM_067212317.1"/>
</dbReference>
<reference evidence="1 2" key="1">
    <citation type="submission" date="2016-10" db="EMBL/GenBank/DDBJ databases">
        <title>Reductive evolution of mitochondrial metabolism and differential evolution of invasion-related proteins in Cryptosporidium.</title>
        <authorList>
            <person name="Liu S."/>
            <person name="Roellig D.M."/>
            <person name="Guo Y."/>
            <person name="Li N."/>
            <person name="Frace M.A."/>
            <person name="Tang K."/>
            <person name="Zhang L."/>
            <person name="Feng Y."/>
            <person name="Xiao L."/>
        </authorList>
    </citation>
    <scope>NUCLEOTIDE SEQUENCE [LARGE SCALE GENOMIC DNA]</scope>
    <source>
        <strain evidence="1">30847</strain>
    </source>
</reference>
<dbReference type="VEuPathDB" id="CryptoDB:cand_020870"/>
<dbReference type="GeneID" id="92366271"/>
<sequence>MLDIKDDEYNSLWAELQWPSDKFERVMKCFRRYAGVNEGLDRKHLTDLLLDIGKSCYTIRGGIKSLTERGDLCSIMSGGDHINGSQFMCLAALMDNSTPHSTSSPAGMLRLQLIYLYYDNNSKGYWDYNDWYNLMTDIQYPAENSEKLVPYPLSDNRKIKFSTLKKLVETRRLRGTSQLLRVSFEGKKKKCIYNRNEENISNINIEKPNVEISMDTHRSSTFCDDSNVKSKEVNNNILNESSNKTILSVANSLYSGINNNQVSYIPVIPPVPILPVNPENTPVRCSGSYVPHPVIYQNRLNYSISIPSGISLGSPVPISGVPVSMISPVIPQNIYQVRPMGQIHNVNVQDRRHTQMMHPMQNIKNMQPLQTLGQSLQNIGRSLQPIGQTLGKSVQSMGQSLISMIPKVLPVQSNVNTSRIYREKKVDVKTSLNSDINPRGYRHEVLKPVMENSELNEMNLTSLQHTSMPNIHSTYSNDHYPMSIDVFKYSNLQVMKDQQELIDNKDSSPKFNLNSIEADSNIKDGVANLSSEISVANKNQKSSLNKIPAKQITTSFTFLEQLVYENITTDMNITETIIKKHNEMFVMDLDEVKSFGNLIIIKTMDQFMLTFALECILNHEIMNVEDSSTKLDSGISVDEIQEKIQKLIELYHRIYRIMYEDFKGQYKKRINSNNILSEYKNDIDEIYSYIPYIVKEVWNIIQKSIADYQIDSIETIKDICVVYYHYIVDMNGKTNSIVKYHSIDDMIDIVKKRYILAMKMLSLNKYTKDKIKNGLLSTPKTINSTYMNNHTSKMDEQISISYRNENFKINSSVYPLPTATSSPIRIKQDDLFSDASINIENKSRKLLQEHYSAPSIVPCLVEANSNFNDSNNENNEANVYINSQHGYSSNIPYKQYTSYNKLPISSASANSSNEDLLIDRTPMARVERKSRVPSKLQ</sequence>
<proteinExistence type="predicted"/>
<dbReference type="AlphaFoldDB" id="A0A1J4MS80"/>
<organism evidence="1 2">
    <name type="scientific">Cryptosporidium andersoni</name>
    <dbReference type="NCBI Taxonomy" id="117008"/>
    <lineage>
        <taxon>Eukaryota</taxon>
        <taxon>Sar</taxon>
        <taxon>Alveolata</taxon>
        <taxon>Apicomplexa</taxon>
        <taxon>Conoidasida</taxon>
        <taxon>Coccidia</taxon>
        <taxon>Eucoccidiorida</taxon>
        <taxon>Eimeriorina</taxon>
        <taxon>Cryptosporidiidae</taxon>
        <taxon>Cryptosporidium</taxon>
    </lineage>
</organism>
<evidence type="ECO:0000313" key="2">
    <source>
        <dbReference type="Proteomes" id="UP000186804"/>
    </source>
</evidence>
<gene>
    <name evidence="1" type="ORF">cand_020870</name>
</gene>
<name>A0A1J4MS80_9CRYT</name>
<dbReference type="Proteomes" id="UP000186804">
    <property type="component" value="Unassembled WGS sequence"/>
</dbReference>
<comment type="caution">
    <text evidence="1">The sequence shown here is derived from an EMBL/GenBank/DDBJ whole genome shotgun (WGS) entry which is preliminary data.</text>
</comment>